<keyword evidence="6" id="KW-0722">Serine protease inhibitor</keyword>
<dbReference type="Proteomes" id="UP000821866">
    <property type="component" value="Unassembled WGS sequence"/>
</dbReference>
<keyword evidence="11" id="KW-1185">Reference proteome</keyword>
<dbReference type="GO" id="GO:0005615">
    <property type="term" value="C:extracellular space"/>
    <property type="evidence" value="ECO:0007669"/>
    <property type="project" value="InterPro"/>
</dbReference>
<dbReference type="VEuPathDB" id="VectorBase:LOC119169499"/>
<dbReference type="InterPro" id="IPR000215">
    <property type="entry name" value="Serpin_fam"/>
</dbReference>
<dbReference type="FunFam" id="3.30.497.10:FF:000031">
    <property type="entry name" value="Putative salivary serpin"/>
    <property type="match status" value="1"/>
</dbReference>
<comment type="caution">
    <text evidence="10">The sequence shown here is derived from an EMBL/GenBank/DDBJ whole genome shotgun (WGS) entry which is preliminary data.</text>
</comment>
<dbReference type="InterPro" id="IPR023795">
    <property type="entry name" value="Serpin_CS"/>
</dbReference>
<evidence type="ECO:0000256" key="8">
    <source>
        <dbReference type="RuleBase" id="RU000411"/>
    </source>
</evidence>
<dbReference type="CDD" id="cd19577">
    <property type="entry name" value="serpinJ_IRS-2-like"/>
    <property type="match status" value="1"/>
</dbReference>
<dbReference type="SUPFAM" id="SSF56574">
    <property type="entry name" value="Serpins"/>
    <property type="match status" value="1"/>
</dbReference>
<dbReference type="PROSITE" id="PS00284">
    <property type="entry name" value="SERPIN"/>
    <property type="match status" value="1"/>
</dbReference>
<evidence type="ECO:0000256" key="6">
    <source>
        <dbReference type="ARBA" id="ARBA00022900"/>
    </source>
</evidence>
<comment type="subcellular location">
    <subcellularLocation>
        <location evidence="1">Secreted</location>
    </subcellularLocation>
</comment>
<dbReference type="AlphaFoldDB" id="A0A9J6DRJ1"/>
<feature type="domain" description="Serpin" evidence="9">
    <location>
        <begin position="21"/>
        <end position="379"/>
    </location>
</feature>
<dbReference type="PANTHER" id="PTHR11461">
    <property type="entry name" value="SERINE PROTEASE INHIBITOR, SERPIN"/>
    <property type="match status" value="1"/>
</dbReference>
<gene>
    <name evidence="10" type="ORF">HPB51_001205</name>
</gene>
<dbReference type="InterPro" id="IPR036186">
    <property type="entry name" value="Serpin_sf"/>
</dbReference>
<evidence type="ECO:0000256" key="2">
    <source>
        <dbReference type="ARBA" id="ARBA00009500"/>
    </source>
</evidence>
<sequence>MGYCVGEEETVITTSGNVFGLGLLQQIPSSPQTNIFYSPYSIYTALAMAYVGARGETQHDLHEALGYSTAGLSPESVASLHARHTRRLREPSNSTLLVANAVVVQTGYNVQRQYLDTLRDSFGAEVSEADLTDVQSLKTINDWVKNKTAGQIEQLLLEPLPSEAKLVLLNAIYFKGLWNTPFQAESTFKAPFFNAGTERVQVDTMHQQITAGYAEDDETNAQVVDLTYAGLDYSMVIILPRQKNGADAIRRNFSVPLYHRLLLKLRERVVDVALPKFKIDKLNPLKSNLTFLGLRKMFGSEADLSGITGDRRLYVSDVLQRAVVEVNEEGTEAAAVTGVIGVNRIGIEPFLFTADHPFLFFIRDRKTNEIFFAGQVNVL</sequence>
<name>A0A9J6DRJ1_RHIMP</name>
<reference evidence="10" key="2">
    <citation type="submission" date="2021-09" db="EMBL/GenBank/DDBJ databases">
        <authorList>
            <person name="Jia N."/>
            <person name="Wang J."/>
            <person name="Shi W."/>
            <person name="Du L."/>
            <person name="Sun Y."/>
            <person name="Zhan W."/>
            <person name="Jiang J."/>
            <person name="Wang Q."/>
            <person name="Zhang B."/>
            <person name="Ji P."/>
            <person name="Sakyi L.B."/>
            <person name="Cui X."/>
            <person name="Yuan T."/>
            <person name="Jiang B."/>
            <person name="Yang W."/>
            <person name="Lam T.T.-Y."/>
            <person name="Chang Q."/>
            <person name="Ding S."/>
            <person name="Wang X."/>
            <person name="Zhu J."/>
            <person name="Ruan X."/>
            <person name="Zhao L."/>
            <person name="Wei J."/>
            <person name="Que T."/>
            <person name="Du C."/>
            <person name="Cheng J."/>
            <person name="Dai P."/>
            <person name="Han X."/>
            <person name="Huang E."/>
            <person name="Gao Y."/>
            <person name="Liu J."/>
            <person name="Shao H."/>
            <person name="Ye R."/>
            <person name="Li L."/>
            <person name="Wei W."/>
            <person name="Wang X."/>
            <person name="Wang C."/>
            <person name="Huo Q."/>
            <person name="Li W."/>
            <person name="Guo W."/>
            <person name="Chen H."/>
            <person name="Chen S."/>
            <person name="Zhou L."/>
            <person name="Zhou L."/>
            <person name="Ni X."/>
            <person name="Tian J."/>
            <person name="Zhou Y."/>
            <person name="Sheng Y."/>
            <person name="Liu T."/>
            <person name="Pan Y."/>
            <person name="Xia L."/>
            <person name="Li J."/>
            <person name="Zhao F."/>
            <person name="Cao W."/>
        </authorList>
    </citation>
    <scope>NUCLEOTIDE SEQUENCE</scope>
    <source>
        <strain evidence="10">Rmic-2018</strain>
        <tissue evidence="10">Larvae</tissue>
    </source>
</reference>
<evidence type="ECO:0000259" key="9">
    <source>
        <dbReference type="SMART" id="SM00093"/>
    </source>
</evidence>
<evidence type="ECO:0000256" key="7">
    <source>
        <dbReference type="ARBA" id="ARBA00023180"/>
    </source>
</evidence>
<dbReference type="Pfam" id="PF00079">
    <property type="entry name" value="Serpin"/>
    <property type="match status" value="1"/>
</dbReference>
<evidence type="ECO:0000313" key="11">
    <source>
        <dbReference type="Proteomes" id="UP000821866"/>
    </source>
</evidence>
<proteinExistence type="inferred from homology"/>
<dbReference type="Gene3D" id="3.30.497.10">
    <property type="entry name" value="Antithrombin, subunit I, domain 2"/>
    <property type="match status" value="1"/>
</dbReference>
<protein>
    <recommendedName>
        <fullName evidence="9">Serpin domain-containing protein</fullName>
    </recommendedName>
</protein>
<reference evidence="10" key="1">
    <citation type="journal article" date="2020" name="Cell">
        <title>Large-Scale Comparative Analyses of Tick Genomes Elucidate Their Genetic Diversity and Vector Capacities.</title>
        <authorList>
            <consortium name="Tick Genome and Microbiome Consortium (TIGMIC)"/>
            <person name="Jia N."/>
            <person name="Wang J."/>
            <person name="Shi W."/>
            <person name="Du L."/>
            <person name="Sun Y."/>
            <person name="Zhan W."/>
            <person name="Jiang J.F."/>
            <person name="Wang Q."/>
            <person name="Zhang B."/>
            <person name="Ji P."/>
            <person name="Bell-Sakyi L."/>
            <person name="Cui X.M."/>
            <person name="Yuan T.T."/>
            <person name="Jiang B.G."/>
            <person name="Yang W.F."/>
            <person name="Lam T.T."/>
            <person name="Chang Q.C."/>
            <person name="Ding S.J."/>
            <person name="Wang X.J."/>
            <person name="Zhu J.G."/>
            <person name="Ruan X.D."/>
            <person name="Zhao L."/>
            <person name="Wei J.T."/>
            <person name="Ye R.Z."/>
            <person name="Que T.C."/>
            <person name="Du C.H."/>
            <person name="Zhou Y.H."/>
            <person name="Cheng J.X."/>
            <person name="Dai P.F."/>
            <person name="Guo W.B."/>
            <person name="Han X.H."/>
            <person name="Huang E.J."/>
            <person name="Li L.F."/>
            <person name="Wei W."/>
            <person name="Gao Y.C."/>
            <person name="Liu J.Z."/>
            <person name="Shao H.Z."/>
            <person name="Wang X."/>
            <person name="Wang C.C."/>
            <person name="Yang T.C."/>
            <person name="Huo Q.B."/>
            <person name="Li W."/>
            <person name="Chen H.Y."/>
            <person name="Chen S.E."/>
            <person name="Zhou L.G."/>
            <person name="Ni X.B."/>
            <person name="Tian J.H."/>
            <person name="Sheng Y."/>
            <person name="Liu T."/>
            <person name="Pan Y.S."/>
            <person name="Xia L.Y."/>
            <person name="Li J."/>
            <person name="Zhao F."/>
            <person name="Cao W.C."/>
        </authorList>
    </citation>
    <scope>NUCLEOTIDE SEQUENCE</scope>
    <source>
        <strain evidence="10">Rmic-2018</strain>
    </source>
</reference>
<dbReference type="GO" id="GO:0004867">
    <property type="term" value="F:serine-type endopeptidase inhibitor activity"/>
    <property type="evidence" value="ECO:0007669"/>
    <property type="project" value="UniProtKB-KW"/>
</dbReference>
<evidence type="ECO:0000256" key="4">
    <source>
        <dbReference type="ARBA" id="ARBA00022690"/>
    </source>
</evidence>
<keyword evidence="5" id="KW-0732">Signal</keyword>
<comment type="similarity">
    <text evidence="2 8">Belongs to the serpin family.</text>
</comment>
<dbReference type="InterPro" id="IPR023796">
    <property type="entry name" value="Serpin_dom"/>
</dbReference>
<evidence type="ECO:0000256" key="1">
    <source>
        <dbReference type="ARBA" id="ARBA00004613"/>
    </source>
</evidence>
<dbReference type="SMART" id="SM00093">
    <property type="entry name" value="SERPIN"/>
    <property type="match status" value="1"/>
</dbReference>
<keyword evidence="3" id="KW-0964">Secreted</keyword>
<keyword evidence="7" id="KW-0325">Glycoprotein</keyword>
<evidence type="ECO:0000313" key="10">
    <source>
        <dbReference type="EMBL" id="KAH8024791.1"/>
    </source>
</evidence>
<dbReference type="PANTHER" id="PTHR11461:SF211">
    <property type="entry name" value="GH10112P-RELATED"/>
    <property type="match status" value="1"/>
</dbReference>
<dbReference type="InterPro" id="IPR042178">
    <property type="entry name" value="Serpin_sf_1"/>
</dbReference>
<dbReference type="InterPro" id="IPR042185">
    <property type="entry name" value="Serpin_sf_2"/>
</dbReference>
<dbReference type="EMBL" id="JABSTU010000007">
    <property type="protein sequence ID" value="KAH8024791.1"/>
    <property type="molecule type" value="Genomic_DNA"/>
</dbReference>
<organism evidence="10 11">
    <name type="scientific">Rhipicephalus microplus</name>
    <name type="common">Cattle tick</name>
    <name type="synonym">Boophilus microplus</name>
    <dbReference type="NCBI Taxonomy" id="6941"/>
    <lineage>
        <taxon>Eukaryota</taxon>
        <taxon>Metazoa</taxon>
        <taxon>Ecdysozoa</taxon>
        <taxon>Arthropoda</taxon>
        <taxon>Chelicerata</taxon>
        <taxon>Arachnida</taxon>
        <taxon>Acari</taxon>
        <taxon>Parasitiformes</taxon>
        <taxon>Ixodida</taxon>
        <taxon>Ixodoidea</taxon>
        <taxon>Ixodidae</taxon>
        <taxon>Rhipicephalinae</taxon>
        <taxon>Rhipicephalus</taxon>
        <taxon>Boophilus</taxon>
    </lineage>
</organism>
<accession>A0A9J6DRJ1</accession>
<evidence type="ECO:0000256" key="3">
    <source>
        <dbReference type="ARBA" id="ARBA00022525"/>
    </source>
</evidence>
<keyword evidence="4" id="KW-0646">Protease inhibitor</keyword>
<evidence type="ECO:0000256" key="5">
    <source>
        <dbReference type="ARBA" id="ARBA00022729"/>
    </source>
</evidence>
<dbReference type="Gene3D" id="2.30.39.10">
    <property type="entry name" value="Alpha-1-antitrypsin, domain 1"/>
    <property type="match status" value="1"/>
</dbReference>